<comment type="caution">
    <text evidence="2">The sequence shown here is derived from an EMBL/GenBank/DDBJ whole genome shotgun (WGS) entry which is preliminary data.</text>
</comment>
<feature type="region of interest" description="Disordered" evidence="1">
    <location>
        <begin position="249"/>
        <end position="277"/>
    </location>
</feature>
<dbReference type="GO" id="GO:0005737">
    <property type="term" value="C:cytoplasm"/>
    <property type="evidence" value="ECO:0007669"/>
    <property type="project" value="TreeGrafter"/>
</dbReference>
<accession>A0AAN9GH64</accession>
<dbReference type="PROSITE" id="PS50143">
    <property type="entry name" value="BIR_REPEAT_2"/>
    <property type="match status" value="1"/>
</dbReference>
<dbReference type="Pfam" id="PF00653">
    <property type="entry name" value="BIR"/>
    <property type="match status" value="1"/>
</dbReference>
<dbReference type="EMBL" id="JBAMIC010000004">
    <property type="protein sequence ID" value="KAK7107941.1"/>
    <property type="molecule type" value="Genomic_DNA"/>
</dbReference>
<dbReference type="SUPFAM" id="SSF57924">
    <property type="entry name" value="Inhibitor of apoptosis (IAP) repeat"/>
    <property type="match status" value="1"/>
</dbReference>
<dbReference type="CDD" id="cd00022">
    <property type="entry name" value="BIR"/>
    <property type="match status" value="1"/>
</dbReference>
<evidence type="ECO:0000313" key="3">
    <source>
        <dbReference type="Proteomes" id="UP001374579"/>
    </source>
</evidence>
<feature type="region of interest" description="Disordered" evidence="1">
    <location>
        <begin position="473"/>
        <end position="545"/>
    </location>
</feature>
<keyword evidence="3" id="KW-1185">Reference proteome</keyword>
<feature type="compositionally biased region" description="Acidic residues" evidence="1">
    <location>
        <begin position="506"/>
        <end position="517"/>
    </location>
</feature>
<dbReference type="PANTHER" id="PTHR10044">
    <property type="entry name" value="INHIBITOR OF APOPTOSIS"/>
    <property type="match status" value="1"/>
</dbReference>
<dbReference type="InterPro" id="IPR001370">
    <property type="entry name" value="BIR_rpt"/>
</dbReference>
<dbReference type="PANTHER" id="PTHR10044:SF139">
    <property type="entry name" value="DEATH-ASSOCIATED INHIBITOR OF APOPTOSIS 2"/>
    <property type="match status" value="1"/>
</dbReference>
<evidence type="ECO:0000313" key="2">
    <source>
        <dbReference type="EMBL" id="KAK7107941.1"/>
    </source>
</evidence>
<gene>
    <name evidence="2" type="ORF">V1264_015767</name>
</gene>
<feature type="region of interest" description="Disordered" evidence="1">
    <location>
        <begin position="1"/>
        <end position="45"/>
    </location>
</feature>
<feature type="compositionally biased region" description="Low complexity" evidence="1">
    <location>
        <begin position="480"/>
        <end position="490"/>
    </location>
</feature>
<feature type="region of interest" description="Disordered" evidence="1">
    <location>
        <begin position="406"/>
        <end position="450"/>
    </location>
</feature>
<feature type="compositionally biased region" description="Basic and acidic residues" evidence="1">
    <location>
        <begin position="14"/>
        <end position="45"/>
    </location>
</feature>
<protein>
    <submittedName>
        <fullName evidence="2">Uncharacterized protein</fullName>
    </submittedName>
</protein>
<dbReference type="AlphaFoldDB" id="A0AAN9GH64"/>
<dbReference type="SMART" id="SM00238">
    <property type="entry name" value="BIR"/>
    <property type="match status" value="1"/>
</dbReference>
<dbReference type="Proteomes" id="UP001374579">
    <property type="component" value="Unassembled WGS sequence"/>
</dbReference>
<organism evidence="2 3">
    <name type="scientific">Littorina saxatilis</name>
    <dbReference type="NCBI Taxonomy" id="31220"/>
    <lineage>
        <taxon>Eukaryota</taxon>
        <taxon>Metazoa</taxon>
        <taxon>Spiralia</taxon>
        <taxon>Lophotrochozoa</taxon>
        <taxon>Mollusca</taxon>
        <taxon>Gastropoda</taxon>
        <taxon>Caenogastropoda</taxon>
        <taxon>Littorinimorpha</taxon>
        <taxon>Littorinoidea</taxon>
        <taxon>Littorinidae</taxon>
        <taxon>Littorina</taxon>
    </lineage>
</organism>
<dbReference type="Gene3D" id="1.10.1170.10">
    <property type="entry name" value="Inhibitor Of Apoptosis Protein (2mihbC-IAP-1), Chain A"/>
    <property type="match status" value="1"/>
</dbReference>
<feature type="region of interest" description="Disordered" evidence="1">
    <location>
        <begin position="295"/>
        <end position="321"/>
    </location>
</feature>
<feature type="compositionally biased region" description="Basic and acidic residues" evidence="1">
    <location>
        <begin position="295"/>
        <end position="304"/>
    </location>
</feature>
<reference evidence="2 3" key="1">
    <citation type="submission" date="2024-02" db="EMBL/GenBank/DDBJ databases">
        <title>Chromosome-scale genome assembly of the rough periwinkle Littorina saxatilis.</title>
        <authorList>
            <person name="De Jode A."/>
            <person name="Faria R."/>
            <person name="Formenti G."/>
            <person name="Sims Y."/>
            <person name="Smith T.P."/>
            <person name="Tracey A."/>
            <person name="Wood J.M.D."/>
            <person name="Zagrodzka Z.B."/>
            <person name="Johannesson K."/>
            <person name="Butlin R.K."/>
            <person name="Leder E.H."/>
        </authorList>
    </citation>
    <scope>NUCLEOTIDE SEQUENCE [LARGE SCALE GENOMIC DNA]</scope>
    <source>
        <strain evidence="2">Snail1</strain>
        <tissue evidence="2">Muscle</tissue>
    </source>
</reference>
<name>A0AAN9GH64_9CAEN</name>
<feature type="compositionally biased region" description="Basic and acidic residues" evidence="1">
    <location>
        <begin position="528"/>
        <end position="545"/>
    </location>
</feature>
<evidence type="ECO:0000256" key="1">
    <source>
        <dbReference type="SAM" id="MobiDB-lite"/>
    </source>
</evidence>
<feature type="compositionally biased region" description="Polar residues" evidence="1">
    <location>
        <begin position="250"/>
        <end position="259"/>
    </location>
</feature>
<sequence>MHLKIPCTTHGPRKKDEKRHQAKHDLLEAAGNEDKQEKTKNLRMEDEQGNDNLGVFFKLISLINNFSGDSGAVIIMDEKLQVYDIKKGPFRDEQHLFNTATYSNRLTDPRVFGPLYFPDSQIITMAMSDKAGLEVKGLYSQIMRRIGDEQAYSFAGNTSMQGNFRDLVVELTLQLLQPRLKDGMDLRDMYTSDTVSGPKQFHLDSKEERIGALHRSKQQLYSDSKISQIDLVQKQMLLQEMKEKIRRLSQTRYQGQQGEKPQKVQEDSKGKLKNYSSLGDVSDLGKYFNLYRGPSEKEGGIGKNEEEDSDFSITPLKPDVGQARDEHTSELLVLYQDHRHVLLLLSSQARGAPRIEEKIQLQMQMGHWDSSLPIRSPEHSFEGSQHGNLDLVDCYERKQKLKEVEEQEDFNSITNQATKVPDVKGKSNDELAIGQKGQKKDVDRPYTRHPLHGARGSLKICVAELGITQTVASSLRDTHSSGSDLYSSSYGEEDEEEDMSSFSGLSEDEIQQVEEEAHDSLTSSAKDGAVRDDHTQTKSEGTQEKDVLCDCESTPQCKSAGQSTAVDSELNDFETDGASLLPTDTRPSLPATRRPLTGETRAQTPPLHAPVQVSSPTASGHTSPSFSEHLENADGQIYENITSSAIFQQEYEHSSQLGACAARTPIVAQEEGHHFHYGTHPIDDRGPYIAEEAHFSFIRQENDQPRLPAQSLPHLVHHSARPQPQETSPAQPIAQPESCCQQSHALSTQPIVQSESFSPGSHAPVRLPPMTVHAAGSLPPWATMTARIDLSQAAARDYAQLRSRRATYEDDWPTHHSGIDPANMALAGFFRHGRGRRVRCFYCGLELDPSAHHNIWDEHVRYRPTCAYLRAVMGSDFVLQTQMRLGRQP</sequence>
<dbReference type="InterPro" id="IPR050784">
    <property type="entry name" value="IAP"/>
</dbReference>
<feature type="region of interest" description="Disordered" evidence="1">
    <location>
        <begin position="717"/>
        <end position="746"/>
    </location>
</feature>
<proteinExistence type="predicted"/>
<feature type="region of interest" description="Disordered" evidence="1">
    <location>
        <begin position="575"/>
        <end position="628"/>
    </location>
</feature>
<dbReference type="GO" id="GO:0005634">
    <property type="term" value="C:nucleus"/>
    <property type="evidence" value="ECO:0007669"/>
    <property type="project" value="TreeGrafter"/>
</dbReference>
<feature type="compositionally biased region" description="Basic and acidic residues" evidence="1">
    <location>
        <begin position="260"/>
        <end position="270"/>
    </location>
</feature>
<feature type="compositionally biased region" description="Polar residues" evidence="1">
    <location>
        <begin position="612"/>
        <end position="626"/>
    </location>
</feature>